<organism evidence="3 4">
    <name type="scientific">Streptomyces antnestii</name>
    <dbReference type="NCBI Taxonomy" id="2494256"/>
    <lineage>
        <taxon>Bacteria</taxon>
        <taxon>Bacillati</taxon>
        <taxon>Actinomycetota</taxon>
        <taxon>Actinomycetes</taxon>
        <taxon>Kitasatosporales</taxon>
        <taxon>Streptomycetaceae</taxon>
        <taxon>Streptomyces</taxon>
    </lineage>
</organism>
<keyword evidence="4" id="KW-1185">Reference proteome</keyword>
<proteinExistence type="predicted"/>
<dbReference type="Gene3D" id="3.40.605.10">
    <property type="entry name" value="Aldehyde Dehydrogenase, Chain A, domain 1"/>
    <property type="match status" value="1"/>
</dbReference>
<comment type="caution">
    <text evidence="3">The sequence shown here is derived from an EMBL/GenBank/DDBJ whole genome shotgun (WGS) entry which is preliminary data.</text>
</comment>
<dbReference type="InterPro" id="IPR050740">
    <property type="entry name" value="Aldehyde_DH_Superfamily"/>
</dbReference>
<sequence length="497" mass="52123">MNTVARDPDLAVTAAAAAAREWAGAAPTARAHALDAAADALEAEQAELVALAGAETHLGTPRLTGELKRTAFQLRFFAKELRAGTFLDVRIDRADPQWPTGPRSELRRYRTALGPVLVFGASNFPFAFSVAGGDTASALAAGCPVIVKAHPGHLELSRRTADIVQKALARAGAPEGVSGLIEGEQAGVDALRHPLLRAAAFTGSERGGLALARIAADRPEPIPFYGELGSVNPVVVTPEAARARGAEIAEGYVGSLTLGAGQFCTNPGLLFTPADGPVDEIVRRLRAAPAAPMLGDWISAAYVDGARRLASLPSTRKLVWPDDEAAAGPRLLAMDLDTFAGDIGAAATECFGPLGLVVTYDRLEDVAAVIASLPGQLTTSLHGEPHEGGELTDLTAALAERSGRVLWNEWPTGVSVTHAMQHGGPFPATTAPTTTSVGTAAIERFLRPVAYQSWPPHLLPPPLRDDNPWGGAAAGRRIAEPRRLSWPGRFPEIFTVQ</sequence>
<dbReference type="OrthoDB" id="9770537at2"/>
<dbReference type="PANTHER" id="PTHR43353">
    <property type="entry name" value="SUCCINATE-SEMIALDEHYDE DEHYDROGENASE, MITOCHONDRIAL"/>
    <property type="match status" value="1"/>
</dbReference>
<protein>
    <submittedName>
        <fullName evidence="3">Aldehyde dehydrogenase (NADP(+))</fullName>
    </submittedName>
</protein>
<name>A0A3S2XYQ5_9ACTN</name>
<dbReference type="InterPro" id="IPR016161">
    <property type="entry name" value="Ald_DH/histidinol_DH"/>
</dbReference>
<keyword evidence="1" id="KW-0560">Oxidoreductase</keyword>
<gene>
    <name evidence="3" type="ORF">EOT10_01605</name>
</gene>
<dbReference type="Proteomes" id="UP000283128">
    <property type="component" value="Unassembled WGS sequence"/>
</dbReference>
<evidence type="ECO:0000313" key="3">
    <source>
        <dbReference type="EMBL" id="RVU28601.1"/>
    </source>
</evidence>
<accession>A0A3S2XYQ5</accession>
<feature type="domain" description="Aldehyde dehydrogenase" evidence="2">
    <location>
        <begin position="6"/>
        <end position="296"/>
    </location>
</feature>
<evidence type="ECO:0000256" key="1">
    <source>
        <dbReference type="ARBA" id="ARBA00023002"/>
    </source>
</evidence>
<dbReference type="RefSeq" id="WP_127826187.1">
    <property type="nucleotide sequence ID" value="NZ_RZYA01000001.1"/>
</dbReference>
<dbReference type="InterPro" id="IPR016162">
    <property type="entry name" value="Ald_DH_N"/>
</dbReference>
<dbReference type="SUPFAM" id="SSF53720">
    <property type="entry name" value="ALDH-like"/>
    <property type="match status" value="1"/>
</dbReference>
<reference evidence="3 4" key="1">
    <citation type="submission" date="2019-01" db="EMBL/GenBank/DDBJ databases">
        <title>Genome sequences of Streptomyces and Rhizobium isolates collected from root and soil.</title>
        <authorList>
            <person name="Chhettri S."/>
            <person name="Sevigny J.L."/>
            <person name="Sen A."/>
            <person name="Ennis N."/>
            <person name="Tisa L."/>
        </authorList>
    </citation>
    <scope>NUCLEOTIDE SEQUENCE [LARGE SCALE GENOMIC DNA]</scope>
    <source>
        <strain evidence="3 4">San01</strain>
    </source>
</reference>
<dbReference type="PANTHER" id="PTHR43353:SF3">
    <property type="entry name" value="ALDEHYDE DEHYDROGENASE-RELATED"/>
    <property type="match status" value="1"/>
</dbReference>
<dbReference type="InterPro" id="IPR016163">
    <property type="entry name" value="Ald_DH_C"/>
</dbReference>
<dbReference type="CDD" id="cd07129">
    <property type="entry name" value="ALDH_KGSADH"/>
    <property type="match status" value="1"/>
</dbReference>
<evidence type="ECO:0000259" key="2">
    <source>
        <dbReference type="Pfam" id="PF00171"/>
    </source>
</evidence>
<evidence type="ECO:0000313" key="4">
    <source>
        <dbReference type="Proteomes" id="UP000283128"/>
    </source>
</evidence>
<dbReference type="Gene3D" id="3.40.309.10">
    <property type="entry name" value="Aldehyde Dehydrogenase, Chain A, domain 2"/>
    <property type="match status" value="1"/>
</dbReference>
<dbReference type="AlphaFoldDB" id="A0A3S2XYQ5"/>
<dbReference type="EMBL" id="RZYA01000001">
    <property type="protein sequence ID" value="RVU28601.1"/>
    <property type="molecule type" value="Genomic_DNA"/>
</dbReference>
<dbReference type="InterPro" id="IPR044151">
    <property type="entry name" value="ALDH_KGSADH"/>
</dbReference>
<dbReference type="InterPro" id="IPR015590">
    <property type="entry name" value="Aldehyde_DH_dom"/>
</dbReference>
<dbReference type="Pfam" id="PF00171">
    <property type="entry name" value="Aldedh"/>
    <property type="match status" value="1"/>
</dbReference>
<dbReference type="GO" id="GO:0016620">
    <property type="term" value="F:oxidoreductase activity, acting on the aldehyde or oxo group of donors, NAD or NADP as acceptor"/>
    <property type="evidence" value="ECO:0007669"/>
    <property type="project" value="InterPro"/>
</dbReference>